<evidence type="ECO:0000256" key="1">
    <source>
        <dbReference type="SAM" id="Phobius"/>
    </source>
</evidence>
<dbReference type="OrthoDB" id="189226at2759"/>
<organism evidence="2">
    <name type="scientific">Blastosporella zonata</name>
    <dbReference type="NCBI Taxonomy" id="530045"/>
    <lineage>
        <taxon>Eukaryota</taxon>
        <taxon>Fungi</taxon>
        <taxon>Dikarya</taxon>
        <taxon>Basidiomycota</taxon>
        <taxon>Agaricomycotina</taxon>
        <taxon>Agaricomycetes</taxon>
        <taxon>Agaricomycetidae</taxon>
        <taxon>Agaricales</taxon>
        <taxon>Tricholomatineae</taxon>
        <taxon>Lyophyllaceae</taxon>
        <taxon>Blastosporella</taxon>
    </lineage>
</organism>
<feature type="transmembrane region" description="Helical" evidence="1">
    <location>
        <begin position="390"/>
        <end position="408"/>
    </location>
</feature>
<feature type="transmembrane region" description="Helical" evidence="1">
    <location>
        <begin position="446"/>
        <end position="465"/>
    </location>
</feature>
<keyword evidence="2" id="KW-0378">Hydrolase</keyword>
<reference evidence="2" key="1">
    <citation type="submission" date="2018-08" db="EMBL/GenBank/DDBJ databases">
        <title>Comparative mitochondrial genomics of the basidiomycete Termitomyces.</title>
        <authorList>
            <person name="Nieuwenhuis M."/>
        </authorList>
    </citation>
    <scope>NUCLEOTIDE SEQUENCE</scope>
    <source>
        <strain evidence="2">Bzo6</strain>
    </source>
</reference>
<sequence length="466" mass="53459">MIKLMEFLKRTLSSLSSRARASQWNNSLVYKKVINIISYTFLGFIAFLFLCYTLTTLHNPIIEESLATQASLGKEEFSIFKNLNIYLTIFFSIISFAISMYISDNFKLSNNKYIKLLQKFVIINSIFALIALILYLFDINILSTAFADTVGDIDSKPEDKIGEDNIKNKDIIQVTTITEDNKEYYSFKVNKELLEKSIEKSKNILEVTIRKIVPDLGVGAGEGKVASEAIKISADMDSLSGNVLVGGVSATTAPASKLDNDSRNTPSDFEGGFISSALEDTEIPLIIVVNGLSFLNYIEFSLILTLFSVLFRKYLSRRLISLIWSLKNKYTKNNKVEIIKDKDVSLNQTLNALDKYSDIIIVYIFICLIWVKFINVYFSGELAKNIDDFVTVYNHIKNNSFFFLIMPFNNHYKKIKNNFIWYIKNNYFLQKLTKIKRIINFKFYPLNTRSICIFLGLLILSIFFIF</sequence>
<geneLocation type="mitochondrion" evidence="2"/>
<proteinExistence type="predicted"/>
<feature type="transmembrane region" description="Helical" evidence="1">
    <location>
        <begin position="33"/>
        <end position="55"/>
    </location>
</feature>
<feature type="transmembrane region" description="Helical" evidence="1">
    <location>
        <begin position="85"/>
        <end position="104"/>
    </location>
</feature>
<name>A0A386TXY6_9AGAR</name>
<keyword evidence="1" id="KW-0472">Membrane</keyword>
<evidence type="ECO:0000313" key="2">
    <source>
        <dbReference type="EMBL" id="AYE93083.1"/>
    </source>
</evidence>
<feature type="transmembrane region" description="Helical" evidence="1">
    <location>
        <begin position="116"/>
        <end position="137"/>
    </location>
</feature>
<dbReference type="GO" id="GO:0004519">
    <property type="term" value="F:endonuclease activity"/>
    <property type="evidence" value="ECO:0007669"/>
    <property type="project" value="UniProtKB-KW"/>
</dbReference>
<keyword evidence="1" id="KW-0812">Transmembrane</keyword>
<keyword evidence="1" id="KW-1133">Transmembrane helix</keyword>
<protein>
    <submittedName>
        <fullName evidence="2">LAGLIDADG homing endonuclease</fullName>
    </submittedName>
</protein>
<feature type="transmembrane region" description="Helical" evidence="1">
    <location>
        <begin position="360"/>
        <end position="378"/>
    </location>
</feature>
<keyword evidence="2" id="KW-0540">Nuclease</keyword>
<accession>A0A386TXY6</accession>
<keyword evidence="2" id="KW-0496">Mitochondrion</keyword>
<dbReference type="AlphaFoldDB" id="A0A386TXY6"/>
<feature type="transmembrane region" description="Helical" evidence="1">
    <location>
        <begin position="285"/>
        <end position="311"/>
    </location>
</feature>
<keyword evidence="2" id="KW-0255">Endonuclease</keyword>
<dbReference type="EMBL" id="MH725792">
    <property type="protein sequence ID" value="AYE93083.1"/>
    <property type="molecule type" value="Genomic_DNA"/>
</dbReference>
<gene>
    <name evidence="2" type="ORF">C0991_000020</name>
</gene>